<reference evidence="1" key="1">
    <citation type="submission" date="2022-09" db="EMBL/GenBank/DDBJ databases">
        <title>Fusarium specimens isolated from Avocado Roots.</title>
        <authorList>
            <person name="Stajich J."/>
            <person name="Roper C."/>
            <person name="Heimlech-Rivalta G."/>
        </authorList>
    </citation>
    <scope>NUCLEOTIDE SEQUENCE</scope>
    <source>
        <strain evidence="1">CF00136</strain>
    </source>
</reference>
<evidence type="ECO:0000313" key="1">
    <source>
        <dbReference type="EMBL" id="KAJ4250898.1"/>
    </source>
</evidence>
<evidence type="ECO:0000313" key="2">
    <source>
        <dbReference type="Proteomes" id="UP001152049"/>
    </source>
</evidence>
<sequence length="255" mass="28729">MPGAKPSDRCLPYILRLQGLIEEIDDAMSGSNFDQSMPASPHSMEEIRCIRRSYISVKASITFPIGASPMMYLQLQMIDLLTCYHAIENAPSVLYQTIEWGFTDPQLLNSLSQAISAAKSLLDAVLYPYANPISLPIAGWEMLYRALPLAVRLDSIAANVTDRTNQLRKILDLPYVIRQVVLRMEQIVDVRSNQDGKGLFHQLRRQAGELEQLYMESPNEHESLRSETPSYGDFYTLDPALTLTQCDEIDVMLGL</sequence>
<keyword evidence="2" id="KW-1185">Reference proteome</keyword>
<gene>
    <name evidence="1" type="ORF">NW762_011548</name>
</gene>
<organism evidence="1 2">
    <name type="scientific">Fusarium torreyae</name>
    <dbReference type="NCBI Taxonomy" id="1237075"/>
    <lineage>
        <taxon>Eukaryota</taxon>
        <taxon>Fungi</taxon>
        <taxon>Dikarya</taxon>
        <taxon>Ascomycota</taxon>
        <taxon>Pezizomycotina</taxon>
        <taxon>Sordariomycetes</taxon>
        <taxon>Hypocreomycetidae</taxon>
        <taxon>Hypocreales</taxon>
        <taxon>Nectriaceae</taxon>
        <taxon>Fusarium</taxon>
    </lineage>
</organism>
<dbReference type="EMBL" id="JAOQAZ010000029">
    <property type="protein sequence ID" value="KAJ4250898.1"/>
    <property type="molecule type" value="Genomic_DNA"/>
</dbReference>
<comment type="caution">
    <text evidence="1">The sequence shown here is derived from an EMBL/GenBank/DDBJ whole genome shotgun (WGS) entry which is preliminary data.</text>
</comment>
<name>A0A9W8RNX7_9HYPO</name>
<dbReference type="AlphaFoldDB" id="A0A9W8RNX7"/>
<proteinExistence type="predicted"/>
<dbReference type="OrthoDB" id="5226580at2759"/>
<dbReference type="Proteomes" id="UP001152049">
    <property type="component" value="Unassembled WGS sequence"/>
</dbReference>
<protein>
    <submittedName>
        <fullName evidence="1">Uncharacterized protein</fullName>
    </submittedName>
</protein>
<accession>A0A9W8RNX7</accession>